<dbReference type="EMBL" id="JACEIK010000847">
    <property type="protein sequence ID" value="MCD7462949.1"/>
    <property type="molecule type" value="Genomic_DNA"/>
</dbReference>
<proteinExistence type="predicted"/>
<reference evidence="1 2" key="1">
    <citation type="journal article" date="2021" name="BMC Genomics">
        <title>Datura genome reveals duplications of psychoactive alkaloid biosynthetic genes and high mutation rate following tissue culture.</title>
        <authorList>
            <person name="Rajewski A."/>
            <person name="Carter-House D."/>
            <person name="Stajich J."/>
            <person name="Litt A."/>
        </authorList>
    </citation>
    <scope>NUCLEOTIDE SEQUENCE [LARGE SCALE GENOMIC DNA]</scope>
    <source>
        <strain evidence="1">AR-01</strain>
    </source>
</reference>
<name>A0ABS8SW08_DATST</name>
<keyword evidence="2" id="KW-1185">Reference proteome</keyword>
<dbReference type="Proteomes" id="UP000823775">
    <property type="component" value="Unassembled WGS sequence"/>
</dbReference>
<evidence type="ECO:0000313" key="2">
    <source>
        <dbReference type="Proteomes" id="UP000823775"/>
    </source>
</evidence>
<organism evidence="1 2">
    <name type="scientific">Datura stramonium</name>
    <name type="common">Jimsonweed</name>
    <name type="synonym">Common thornapple</name>
    <dbReference type="NCBI Taxonomy" id="4076"/>
    <lineage>
        <taxon>Eukaryota</taxon>
        <taxon>Viridiplantae</taxon>
        <taxon>Streptophyta</taxon>
        <taxon>Embryophyta</taxon>
        <taxon>Tracheophyta</taxon>
        <taxon>Spermatophyta</taxon>
        <taxon>Magnoliopsida</taxon>
        <taxon>eudicotyledons</taxon>
        <taxon>Gunneridae</taxon>
        <taxon>Pentapetalae</taxon>
        <taxon>asterids</taxon>
        <taxon>lamiids</taxon>
        <taxon>Solanales</taxon>
        <taxon>Solanaceae</taxon>
        <taxon>Solanoideae</taxon>
        <taxon>Datureae</taxon>
        <taxon>Datura</taxon>
    </lineage>
</organism>
<protein>
    <submittedName>
        <fullName evidence="1">Uncharacterized protein</fullName>
    </submittedName>
</protein>
<feature type="non-terminal residue" evidence="1">
    <location>
        <position position="1"/>
    </location>
</feature>
<accession>A0ABS8SW08</accession>
<evidence type="ECO:0000313" key="1">
    <source>
        <dbReference type="EMBL" id="MCD7462949.1"/>
    </source>
</evidence>
<sequence length="107" mass="11667">SSGVLHSYFICTHITHKGHVLRSRNLSKGLTTWLKACHGPNGTSDGHQRSERPSVEPLKENFLDFGVTAELTNHRSHDGLSLVLSKKTLWLTSIAYGDGMNDGPSGV</sequence>
<gene>
    <name evidence="1" type="ORF">HAX54_049665</name>
</gene>
<comment type="caution">
    <text evidence="1">The sequence shown here is derived from an EMBL/GenBank/DDBJ whole genome shotgun (WGS) entry which is preliminary data.</text>
</comment>